<dbReference type="AlphaFoldDB" id="A0ABD2C8W7"/>
<sequence length="82" mass="9341">MKHSFTRALTARKVDFMMIITGERSKSGCRTAFLDDCKAAFSYGCPLRPSGIRIRVYPKKQLTVGAIKQIMKLFEESFCGDW</sequence>
<evidence type="ECO:0000313" key="1">
    <source>
        <dbReference type="EMBL" id="KAL2741194.1"/>
    </source>
</evidence>
<reference evidence="1 2" key="1">
    <citation type="journal article" date="2024" name="Ann. Entomol. Soc. Am.">
        <title>Genomic analyses of the southern and eastern yellowjacket wasps (Hymenoptera: Vespidae) reveal evolutionary signatures of social life.</title>
        <authorList>
            <person name="Catto M.A."/>
            <person name="Caine P.B."/>
            <person name="Orr S.E."/>
            <person name="Hunt B.G."/>
            <person name="Goodisman M.A.D."/>
        </authorList>
    </citation>
    <scope>NUCLEOTIDE SEQUENCE [LARGE SCALE GENOMIC DNA]</scope>
    <source>
        <strain evidence="1">232</strain>
        <tissue evidence="1">Head and thorax</tissue>
    </source>
</reference>
<organism evidence="1 2">
    <name type="scientific">Vespula maculifrons</name>
    <name type="common">Eastern yellow jacket</name>
    <name type="synonym">Wasp</name>
    <dbReference type="NCBI Taxonomy" id="7453"/>
    <lineage>
        <taxon>Eukaryota</taxon>
        <taxon>Metazoa</taxon>
        <taxon>Ecdysozoa</taxon>
        <taxon>Arthropoda</taxon>
        <taxon>Hexapoda</taxon>
        <taxon>Insecta</taxon>
        <taxon>Pterygota</taxon>
        <taxon>Neoptera</taxon>
        <taxon>Endopterygota</taxon>
        <taxon>Hymenoptera</taxon>
        <taxon>Apocrita</taxon>
        <taxon>Aculeata</taxon>
        <taxon>Vespoidea</taxon>
        <taxon>Vespidae</taxon>
        <taxon>Vespinae</taxon>
        <taxon>Vespula</taxon>
    </lineage>
</organism>
<keyword evidence="2" id="KW-1185">Reference proteome</keyword>
<dbReference type="EMBL" id="JAYRBN010000059">
    <property type="protein sequence ID" value="KAL2741194.1"/>
    <property type="molecule type" value="Genomic_DNA"/>
</dbReference>
<evidence type="ECO:0000313" key="2">
    <source>
        <dbReference type="Proteomes" id="UP001607303"/>
    </source>
</evidence>
<dbReference type="Proteomes" id="UP001607303">
    <property type="component" value="Unassembled WGS sequence"/>
</dbReference>
<accession>A0ABD2C8W7</accession>
<proteinExistence type="predicted"/>
<name>A0ABD2C8W7_VESMC</name>
<comment type="caution">
    <text evidence="1">The sequence shown here is derived from an EMBL/GenBank/DDBJ whole genome shotgun (WGS) entry which is preliminary data.</text>
</comment>
<gene>
    <name evidence="1" type="ORF">V1477_010255</name>
</gene>
<protein>
    <submittedName>
        <fullName evidence="1">Uncharacterized protein</fullName>
    </submittedName>
</protein>